<keyword evidence="11 14" id="KW-0675">Receptor</keyword>
<comment type="similarity">
    <text evidence="2 14">Belongs to the G-protein coupled receptor 1 family.</text>
</comment>
<evidence type="ECO:0000256" key="5">
    <source>
        <dbReference type="ARBA" id="ARBA00022692"/>
    </source>
</evidence>
<dbReference type="Gene3D" id="1.20.1070.10">
    <property type="entry name" value="Rhodopsin 7-helix transmembrane proteins"/>
    <property type="match status" value="1"/>
</dbReference>
<evidence type="ECO:0000256" key="10">
    <source>
        <dbReference type="ARBA" id="ARBA00023157"/>
    </source>
</evidence>
<keyword evidence="18" id="KW-1185">Reference proteome</keyword>
<evidence type="ECO:0000256" key="13">
    <source>
        <dbReference type="ARBA" id="ARBA00023224"/>
    </source>
</evidence>
<keyword evidence="10" id="KW-1015">Disulfide bond</keyword>
<evidence type="ECO:0000313" key="18">
    <source>
        <dbReference type="Proteomes" id="UP000008143"/>
    </source>
</evidence>
<dbReference type="GeneTree" id="ENSGT01150000286948"/>
<evidence type="ECO:0000256" key="4">
    <source>
        <dbReference type="ARBA" id="ARBA00022606"/>
    </source>
</evidence>
<feature type="transmembrane region" description="Helical" evidence="15">
    <location>
        <begin position="197"/>
        <end position="220"/>
    </location>
</feature>
<keyword evidence="7 15" id="KW-1133">Transmembrane helix</keyword>
<evidence type="ECO:0000256" key="2">
    <source>
        <dbReference type="ARBA" id="ARBA00010663"/>
    </source>
</evidence>
<organism evidence="17">
    <name type="scientific">Xenopus tropicalis</name>
    <name type="common">Western clawed frog</name>
    <name type="synonym">Silurana tropicalis</name>
    <dbReference type="NCBI Taxonomy" id="8364"/>
    <lineage>
        <taxon>Eukaryota</taxon>
        <taxon>Metazoa</taxon>
        <taxon>Chordata</taxon>
        <taxon>Craniata</taxon>
        <taxon>Vertebrata</taxon>
        <taxon>Euteleostomi</taxon>
        <taxon>Amphibia</taxon>
        <taxon>Batrachia</taxon>
        <taxon>Anura</taxon>
        <taxon>Pipoidea</taxon>
        <taxon>Pipidae</taxon>
        <taxon>Xenopodinae</taxon>
        <taxon>Xenopus</taxon>
        <taxon>Silurana</taxon>
    </lineage>
</organism>
<dbReference type="GeneID" id="116412266"/>
<keyword evidence="12" id="KW-0325">Glycoprotein</keyword>
<dbReference type="Pfam" id="PF13853">
    <property type="entry name" value="7tm_4"/>
    <property type="match status" value="1"/>
</dbReference>
<keyword evidence="8 14" id="KW-0297">G-protein coupled receptor</keyword>
<reference evidence="17" key="1">
    <citation type="journal article" date="2010" name="Science">
        <title>The genome of the Western clawed frog Xenopus tropicalis.</title>
        <authorList>
            <person name="Hellsten U."/>
            <person name="Harland R.M."/>
            <person name="Gilchrist M.J."/>
            <person name="Hendrix D."/>
            <person name="Jurka J."/>
            <person name="Kapitonov V."/>
            <person name="Ovcharenko I."/>
            <person name="Putnam N.H."/>
            <person name="Shu S."/>
            <person name="Taher L."/>
            <person name="Blitz I.L."/>
            <person name="Blumberg B."/>
            <person name="Dichmann D.S."/>
            <person name="Dubchak I."/>
            <person name="Amaya E."/>
            <person name="Detter J.C."/>
            <person name="Fletcher R."/>
            <person name="Gerhard D.S."/>
            <person name="Goodstein D."/>
            <person name="Graves T."/>
            <person name="Grigoriev I.V."/>
            <person name="Grimwood J."/>
            <person name="Kawashima T."/>
            <person name="Lindquist E."/>
            <person name="Lucas S.M."/>
            <person name="Mead P.E."/>
            <person name="Mitros T."/>
            <person name="Ogino H."/>
            <person name="Ohta Y."/>
            <person name="Poliakov A.V."/>
            <person name="Pollet N."/>
            <person name="Robert J."/>
            <person name="Salamov A."/>
            <person name="Sater A.K."/>
            <person name="Schmutz J."/>
            <person name="Terry A."/>
            <person name="Vize P.D."/>
            <person name="Warren W.C."/>
            <person name="Wells D."/>
            <person name="Wills A."/>
            <person name="Wilson R.K."/>
            <person name="Zimmerman L.B."/>
            <person name="Zorn A.M."/>
            <person name="Grainger R."/>
            <person name="Grammer T."/>
            <person name="Khokha M.K."/>
            <person name="Richardson P.M."/>
            <person name="Rokhsar D.S."/>
        </authorList>
    </citation>
    <scope>NUCLEOTIDE SEQUENCE [LARGE SCALE GENOMIC DNA]</scope>
    <source>
        <strain evidence="17">Nigerian</strain>
    </source>
</reference>
<keyword evidence="5 14" id="KW-0812">Transmembrane</keyword>
<evidence type="ECO:0000256" key="7">
    <source>
        <dbReference type="ARBA" id="ARBA00022989"/>
    </source>
</evidence>
<evidence type="ECO:0000256" key="11">
    <source>
        <dbReference type="ARBA" id="ARBA00023170"/>
    </source>
</evidence>
<dbReference type="FunFam" id="1.20.1070.10:FF:000001">
    <property type="entry name" value="Olfactory receptor"/>
    <property type="match status" value="1"/>
</dbReference>
<feature type="transmembrane region" description="Helical" evidence="15">
    <location>
        <begin position="241"/>
        <end position="260"/>
    </location>
</feature>
<evidence type="ECO:0000313" key="20">
    <source>
        <dbReference type="Xenbase" id="XB-GENE-29098379"/>
    </source>
</evidence>
<dbReference type="Ensembl" id="ENSXETT00000109016">
    <property type="protein sequence ID" value="ENSXETP00000106496"/>
    <property type="gene ID" value="ENSXETG00000043687"/>
</dbReference>
<evidence type="ECO:0000256" key="3">
    <source>
        <dbReference type="ARBA" id="ARBA00022475"/>
    </source>
</evidence>
<keyword evidence="4 15" id="KW-0716">Sensory transduction</keyword>
<reference evidence="19" key="3">
    <citation type="submission" date="2025-04" db="UniProtKB">
        <authorList>
            <consortium name="RefSeq"/>
        </authorList>
    </citation>
    <scope>IDENTIFICATION</scope>
    <source>
        <strain evidence="19">Nigerian</strain>
        <tissue evidence="19">Liver and blood</tissue>
    </source>
</reference>
<feature type="transmembrane region" description="Helical" evidence="15">
    <location>
        <begin position="100"/>
        <end position="119"/>
    </location>
</feature>
<dbReference type="GO" id="GO:0005886">
    <property type="term" value="C:plasma membrane"/>
    <property type="evidence" value="ECO:0007669"/>
    <property type="project" value="UniProtKB-SubCell"/>
</dbReference>
<dbReference type="PROSITE" id="PS50262">
    <property type="entry name" value="G_PROTEIN_RECEP_F1_2"/>
    <property type="match status" value="1"/>
</dbReference>
<evidence type="ECO:0000256" key="9">
    <source>
        <dbReference type="ARBA" id="ARBA00023136"/>
    </source>
</evidence>
<comment type="subcellular location">
    <subcellularLocation>
        <location evidence="1 15">Cell membrane</location>
        <topology evidence="1 15">Multi-pass membrane protein</topology>
    </subcellularLocation>
</comment>
<feature type="transmembrane region" description="Helical" evidence="15">
    <location>
        <begin position="23"/>
        <end position="47"/>
    </location>
</feature>
<dbReference type="PRINTS" id="PR00245">
    <property type="entry name" value="OLFACTORYR"/>
</dbReference>
<proteinExistence type="inferred from homology"/>
<dbReference type="SUPFAM" id="SSF81321">
    <property type="entry name" value="Family A G protein-coupled receptor-like"/>
    <property type="match status" value="1"/>
</dbReference>
<evidence type="ECO:0000256" key="8">
    <source>
        <dbReference type="ARBA" id="ARBA00023040"/>
    </source>
</evidence>
<dbReference type="OrthoDB" id="9444602at2759"/>
<evidence type="ECO:0000313" key="17">
    <source>
        <dbReference type="Ensembl" id="ENSXETP00000106496"/>
    </source>
</evidence>
<accession>A0A803JF24</accession>
<feature type="transmembrane region" description="Helical" evidence="15">
    <location>
        <begin position="272"/>
        <end position="291"/>
    </location>
</feature>
<reference evidence="17" key="2">
    <citation type="submission" date="2021-03" db="UniProtKB">
        <authorList>
            <consortium name="Ensembl"/>
        </authorList>
    </citation>
    <scope>IDENTIFICATION</scope>
</reference>
<evidence type="ECO:0000256" key="6">
    <source>
        <dbReference type="ARBA" id="ARBA00022725"/>
    </source>
</evidence>
<dbReference type="GO" id="GO:0004984">
    <property type="term" value="F:olfactory receptor activity"/>
    <property type="evidence" value="ECO:0007669"/>
    <property type="project" value="InterPro"/>
</dbReference>
<dbReference type="InterPro" id="IPR000725">
    <property type="entry name" value="Olfact_rcpt"/>
</dbReference>
<sequence length="311" mass="36179">MRNETERTEILLLGFETSTKLRFLLFIIFLSFYVLTITTNMFIIGIIRIDLNLQRKPMYIFLSHFSFLEIWYTTVTLPKMLVDFIEDNHTLSYNGCLTQIYFFFALGLTELSFLAVMSYDRYFAVCHPLRYNAIMTNNLCNKMAICSWCCGFLFSFILVIPSSRLLFCGPNTINHFFCDFIPLLHISCNKTLTTDRLFYTLAWIIILFSFSVTIASYIFIIKTICSVLSRAGRRNAYSTCASHLTVVLTFYITVIFMYIRPSAQYSFSVDKVVSLFYAVVVPLLNPLVYTLRNAEVQEALRKMLVKKIAFF</sequence>
<dbReference type="Proteomes" id="UP000008143">
    <property type="component" value="Chromosome 1"/>
</dbReference>
<keyword evidence="9 15" id="KW-0472">Membrane</keyword>
<dbReference type="CDD" id="cd13954">
    <property type="entry name" value="7tmA_OR"/>
    <property type="match status" value="1"/>
</dbReference>
<evidence type="ECO:0000256" key="14">
    <source>
        <dbReference type="RuleBase" id="RU000688"/>
    </source>
</evidence>
<keyword evidence="3 15" id="KW-1003">Cell membrane</keyword>
<evidence type="ECO:0000256" key="12">
    <source>
        <dbReference type="ARBA" id="ARBA00023180"/>
    </source>
</evidence>
<feature type="domain" description="G-protein coupled receptors family 1 profile" evidence="16">
    <location>
        <begin position="39"/>
        <end position="289"/>
    </location>
</feature>
<dbReference type="OMA" id="KMAICSW"/>
<evidence type="ECO:0000259" key="16">
    <source>
        <dbReference type="PROSITE" id="PS50262"/>
    </source>
</evidence>
<dbReference type="Xenbase" id="XB-GENE-29098379">
    <property type="gene designation" value="LOC116412266"/>
</dbReference>
<dbReference type="RefSeq" id="XP_031761976.1">
    <property type="nucleotide sequence ID" value="XM_031906116.1"/>
</dbReference>
<dbReference type="AGR" id="Xenbase:XB-GENE-29098379"/>
<dbReference type="PANTHER" id="PTHR24242">
    <property type="entry name" value="G-PROTEIN COUPLED RECEPTOR"/>
    <property type="match status" value="1"/>
</dbReference>
<evidence type="ECO:0000313" key="19">
    <source>
        <dbReference type="RefSeq" id="XP_031761976.1"/>
    </source>
</evidence>
<dbReference type="AlphaFoldDB" id="A0A803JF24"/>
<gene>
    <name evidence="17 19 20" type="primary">LOC116412266</name>
</gene>
<keyword evidence="13 14" id="KW-0807">Transducer</keyword>
<dbReference type="GO" id="GO:0004930">
    <property type="term" value="F:G protein-coupled receptor activity"/>
    <property type="evidence" value="ECO:0007669"/>
    <property type="project" value="UniProtKB-KW"/>
</dbReference>
<dbReference type="InterPro" id="IPR017452">
    <property type="entry name" value="GPCR_Rhodpsn_7TM"/>
</dbReference>
<dbReference type="PANTHER" id="PTHR24242:SF359">
    <property type="entry name" value="ODORANT RECEPTOR-RELATED"/>
    <property type="match status" value="1"/>
</dbReference>
<dbReference type="PROSITE" id="PS00237">
    <property type="entry name" value="G_PROTEIN_RECEP_F1_1"/>
    <property type="match status" value="1"/>
</dbReference>
<dbReference type="InterPro" id="IPR000276">
    <property type="entry name" value="GPCR_Rhodpsn"/>
</dbReference>
<feature type="transmembrane region" description="Helical" evidence="15">
    <location>
        <begin position="59"/>
        <end position="80"/>
    </location>
</feature>
<protein>
    <recommendedName>
        <fullName evidence="15">Olfactory receptor</fullName>
    </recommendedName>
</protein>
<dbReference type="InterPro" id="IPR050939">
    <property type="entry name" value="Olfactory_GPCR1"/>
</dbReference>
<feature type="transmembrane region" description="Helical" evidence="15">
    <location>
        <begin position="139"/>
        <end position="160"/>
    </location>
</feature>
<dbReference type="PRINTS" id="PR00237">
    <property type="entry name" value="GPCRRHODOPSN"/>
</dbReference>
<name>A0A803JF24_XENTR</name>
<dbReference type="FunFam" id="1.10.1220.70:FF:000001">
    <property type="entry name" value="Olfactory receptor"/>
    <property type="match status" value="1"/>
</dbReference>
<evidence type="ECO:0000256" key="15">
    <source>
        <dbReference type="RuleBase" id="RU363047"/>
    </source>
</evidence>
<keyword evidence="6 15" id="KW-0552">Olfaction</keyword>
<evidence type="ECO:0000256" key="1">
    <source>
        <dbReference type="ARBA" id="ARBA00004651"/>
    </source>
</evidence>
<dbReference type="KEGG" id="xtr:116412266"/>